<evidence type="ECO:0000313" key="9">
    <source>
        <dbReference type="Proteomes" id="UP000013827"/>
    </source>
</evidence>
<organism evidence="8 9">
    <name type="scientific">Emiliania huxleyi (strain CCMP1516)</name>
    <dbReference type="NCBI Taxonomy" id="280463"/>
    <lineage>
        <taxon>Eukaryota</taxon>
        <taxon>Haptista</taxon>
        <taxon>Haptophyta</taxon>
        <taxon>Prymnesiophyceae</taxon>
        <taxon>Isochrysidales</taxon>
        <taxon>Noelaerhabdaceae</taxon>
        <taxon>Emiliania</taxon>
    </lineage>
</organism>
<dbReference type="PaxDb" id="2903-EOD23993"/>
<evidence type="ECO:0000256" key="5">
    <source>
        <dbReference type="PIRSR" id="PIRSR622684-1"/>
    </source>
</evidence>
<dbReference type="GeneID" id="17269539"/>
<dbReference type="GO" id="GO:0004198">
    <property type="term" value="F:calcium-dependent cysteine-type endopeptidase activity"/>
    <property type="evidence" value="ECO:0007669"/>
    <property type="project" value="InterPro"/>
</dbReference>
<evidence type="ECO:0000313" key="8">
    <source>
        <dbReference type="EnsemblProtists" id="EOD23993"/>
    </source>
</evidence>
<keyword evidence="3" id="KW-0378">Hydrolase</keyword>
<evidence type="ECO:0000256" key="1">
    <source>
        <dbReference type="ARBA" id="ARBA00007623"/>
    </source>
</evidence>
<dbReference type="HOGENOM" id="CLU_1075362_0_0_1"/>
<dbReference type="SUPFAM" id="SSF54001">
    <property type="entry name" value="Cysteine proteinases"/>
    <property type="match status" value="1"/>
</dbReference>
<evidence type="ECO:0000256" key="2">
    <source>
        <dbReference type="ARBA" id="ARBA00022670"/>
    </source>
</evidence>
<dbReference type="InterPro" id="IPR022684">
    <property type="entry name" value="Calpain_cysteine_protease"/>
</dbReference>
<comment type="similarity">
    <text evidence="1">Belongs to the peptidase C2 family.</text>
</comment>
<dbReference type="InterPro" id="IPR000169">
    <property type="entry name" value="Pept_cys_AS"/>
</dbReference>
<evidence type="ECO:0000256" key="6">
    <source>
        <dbReference type="PROSITE-ProRule" id="PRU00239"/>
    </source>
</evidence>
<evidence type="ECO:0000256" key="4">
    <source>
        <dbReference type="ARBA" id="ARBA00022807"/>
    </source>
</evidence>
<keyword evidence="4" id="KW-0788">Thiol protease</keyword>
<evidence type="ECO:0000259" key="7">
    <source>
        <dbReference type="PROSITE" id="PS50203"/>
    </source>
</evidence>
<dbReference type="Proteomes" id="UP000013827">
    <property type="component" value="Unassembled WGS sequence"/>
</dbReference>
<sequence>MPAESIAALNARATLQCDSSPLPSELRPEEIRQGNIGDCWLLSAIAALGAHDPRAIRHLFRDEGSCCTVRLFDLHDWSPREVSNVGASAPSDSLTPIVCAAPRWVALLEQAVAIHCGGYAMLNGGQPPRAWAILTGYKPQYTIKLDPATKRYQIGGWLNPNQSGSWEAPGNSAHSTGFRGLWPMEWPEVGGGASDEGPHAFTVLRVCGAEDGGWVQLFDPLGTTLNGLDGKGYGKFWLASNTFFAKYRSIYLCAGVYGRDFGISREPTPAAPDDRSL</sequence>
<dbReference type="PROSITE" id="PS50203">
    <property type="entry name" value="CALPAIN_CAT"/>
    <property type="match status" value="1"/>
</dbReference>
<dbReference type="PROSITE" id="PS00139">
    <property type="entry name" value="THIOL_PROTEASE_CYS"/>
    <property type="match status" value="1"/>
</dbReference>
<dbReference type="STRING" id="2903.R1CM45"/>
<dbReference type="InterPro" id="IPR038765">
    <property type="entry name" value="Papain-like_cys_pep_sf"/>
</dbReference>
<comment type="caution">
    <text evidence="6">Lacks conserved residue(s) required for the propagation of feature annotation.</text>
</comment>
<protein>
    <recommendedName>
        <fullName evidence="7">Calpain catalytic domain-containing protein</fullName>
    </recommendedName>
</protein>
<reference evidence="9" key="1">
    <citation type="journal article" date="2013" name="Nature">
        <title>Pan genome of the phytoplankton Emiliania underpins its global distribution.</title>
        <authorList>
            <person name="Read B.A."/>
            <person name="Kegel J."/>
            <person name="Klute M.J."/>
            <person name="Kuo A."/>
            <person name="Lefebvre S.C."/>
            <person name="Maumus F."/>
            <person name="Mayer C."/>
            <person name="Miller J."/>
            <person name="Monier A."/>
            <person name="Salamov A."/>
            <person name="Young J."/>
            <person name="Aguilar M."/>
            <person name="Claverie J.M."/>
            <person name="Frickenhaus S."/>
            <person name="Gonzalez K."/>
            <person name="Herman E.K."/>
            <person name="Lin Y.C."/>
            <person name="Napier J."/>
            <person name="Ogata H."/>
            <person name="Sarno A.F."/>
            <person name="Shmutz J."/>
            <person name="Schroeder D."/>
            <person name="de Vargas C."/>
            <person name="Verret F."/>
            <person name="von Dassow P."/>
            <person name="Valentin K."/>
            <person name="Van de Peer Y."/>
            <person name="Wheeler G."/>
            <person name="Dacks J.B."/>
            <person name="Delwiche C.F."/>
            <person name="Dyhrman S.T."/>
            <person name="Glockner G."/>
            <person name="John U."/>
            <person name="Richards T."/>
            <person name="Worden A.Z."/>
            <person name="Zhang X."/>
            <person name="Grigoriev I.V."/>
            <person name="Allen A.E."/>
            <person name="Bidle K."/>
            <person name="Borodovsky M."/>
            <person name="Bowler C."/>
            <person name="Brownlee C."/>
            <person name="Cock J.M."/>
            <person name="Elias M."/>
            <person name="Gladyshev V.N."/>
            <person name="Groth M."/>
            <person name="Guda C."/>
            <person name="Hadaegh A."/>
            <person name="Iglesias-Rodriguez M.D."/>
            <person name="Jenkins J."/>
            <person name="Jones B.M."/>
            <person name="Lawson T."/>
            <person name="Leese F."/>
            <person name="Lindquist E."/>
            <person name="Lobanov A."/>
            <person name="Lomsadze A."/>
            <person name="Malik S.B."/>
            <person name="Marsh M.E."/>
            <person name="Mackinder L."/>
            <person name="Mock T."/>
            <person name="Mueller-Roeber B."/>
            <person name="Pagarete A."/>
            <person name="Parker M."/>
            <person name="Probert I."/>
            <person name="Quesneville H."/>
            <person name="Raines C."/>
            <person name="Rensing S.A."/>
            <person name="Riano-Pachon D.M."/>
            <person name="Richier S."/>
            <person name="Rokitta S."/>
            <person name="Shiraiwa Y."/>
            <person name="Soanes D.M."/>
            <person name="van der Giezen M."/>
            <person name="Wahlund T.M."/>
            <person name="Williams B."/>
            <person name="Wilson W."/>
            <person name="Wolfe G."/>
            <person name="Wurch L.L."/>
        </authorList>
    </citation>
    <scope>NUCLEOTIDE SEQUENCE</scope>
</reference>
<feature type="domain" description="Calpain catalytic" evidence="7">
    <location>
        <begin position="28"/>
        <end position="136"/>
    </location>
</feature>
<accession>A0A0D3JKF8</accession>
<dbReference type="AlphaFoldDB" id="A0A0D3JKF8"/>
<dbReference type="PANTHER" id="PTHR10183:SF379">
    <property type="entry name" value="CALPAIN-5"/>
    <property type="match status" value="1"/>
</dbReference>
<reference evidence="8" key="2">
    <citation type="submission" date="2024-10" db="UniProtKB">
        <authorList>
            <consortium name="EnsemblProtists"/>
        </authorList>
    </citation>
    <scope>IDENTIFICATION</scope>
</reference>
<name>A0A0D3JKF8_EMIH1</name>
<dbReference type="EnsemblProtists" id="EOD23993">
    <property type="protein sequence ID" value="EOD23993"/>
    <property type="gene ID" value="EMIHUDRAFT_101205"/>
</dbReference>
<evidence type="ECO:0000256" key="3">
    <source>
        <dbReference type="ARBA" id="ARBA00022801"/>
    </source>
</evidence>
<keyword evidence="9" id="KW-1185">Reference proteome</keyword>
<dbReference type="Pfam" id="PF00648">
    <property type="entry name" value="Peptidase_C2"/>
    <property type="match status" value="1"/>
</dbReference>
<dbReference type="KEGG" id="ehx:EMIHUDRAFT_101205"/>
<dbReference type="GO" id="GO:0005737">
    <property type="term" value="C:cytoplasm"/>
    <property type="evidence" value="ECO:0007669"/>
    <property type="project" value="TreeGrafter"/>
</dbReference>
<feature type="active site" evidence="5">
    <location>
        <position position="39"/>
    </location>
</feature>
<dbReference type="GO" id="GO:0006508">
    <property type="term" value="P:proteolysis"/>
    <property type="evidence" value="ECO:0007669"/>
    <property type="project" value="UniProtKB-KW"/>
</dbReference>
<dbReference type="RefSeq" id="XP_005776422.1">
    <property type="nucleotide sequence ID" value="XM_005776365.1"/>
</dbReference>
<dbReference type="InterPro" id="IPR001300">
    <property type="entry name" value="Peptidase_C2_calpain_cat"/>
</dbReference>
<dbReference type="PRINTS" id="PR00704">
    <property type="entry name" value="CALPAIN"/>
</dbReference>
<proteinExistence type="inferred from homology"/>
<keyword evidence="2" id="KW-0645">Protease</keyword>
<dbReference type="PANTHER" id="PTHR10183">
    <property type="entry name" value="CALPAIN"/>
    <property type="match status" value="1"/>
</dbReference>